<dbReference type="InterPro" id="IPR050388">
    <property type="entry name" value="ABC_Ni/Peptide_Import"/>
</dbReference>
<keyword evidence="10" id="KW-1185">Reference proteome</keyword>
<dbReference type="NCBIfam" id="NF008453">
    <property type="entry name" value="PRK11308.1"/>
    <property type="match status" value="2"/>
</dbReference>
<proteinExistence type="inferred from homology"/>
<dbReference type="InterPro" id="IPR027417">
    <property type="entry name" value="P-loop_NTPase"/>
</dbReference>
<dbReference type="Proteomes" id="UP001531129">
    <property type="component" value="Unassembled WGS sequence"/>
</dbReference>
<reference evidence="9 10" key="1">
    <citation type="submission" date="2024-01" db="EMBL/GenBank/DDBJ databases">
        <title>Draft genome sequences of three bacterial strains isolated from Acacia saligna represent a potential new species within the genus Rhizobium.</title>
        <authorList>
            <person name="Tambong J.T."/>
            <person name="Mnasri B."/>
        </authorList>
    </citation>
    <scope>NUCLEOTIDE SEQUENCE [LARGE SCALE GENOMIC DNA]</scope>
    <source>
        <strain evidence="9 10">1AS12I</strain>
    </source>
</reference>
<dbReference type="PROSITE" id="PS50893">
    <property type="entry name" value="ABC_TRANSPORTER_2"/>
    <property type="match status" value="2"/>
</dbReference>
<evidence type="ECO:0000259" key="8">
    <source>
        <dbReference type="PROSITE" id="PS50893"/>
    </source>
</evidence>
<evidence type="ECO:0000256" key="5">
    <source>
        <dbReference type="ARBA" id="ARBA00022741"/>
    </source>
</evidence>
<dbReference type="PANTHER" id="PTHR43297">
    <property type="entry name" value="OLIGOPEPTIDE TRANSPORT ATP-BINDING PROTEIN APPD"/>
    <property type="match status" value="1"/>
</dbReference>
<keyword evidence="7" id="KW-0472">Membrane</keyword>
<feature type="domain" description="ABC transporter" evidence="8">
    <location>
        <begin position="26"/>
        <end position="277"/>
    </location>
</feature>
<sequence length="555" mass="61660">MALALVNSFAPPVRHDHDGRSDTPIIDARNVAVNFKVEDGMVEAVKDVSFQLYRGETIAIVGESGSGKSVTARTVMGLLSKRAAVSEKSTVAYDGSNILKFSERARRKLRGDRISMIFQEPMSSLNPIYTIGSQIVEAIRVHRRISKRDAQKRALELLEHVQIPDPAARLMQYPHQLSGGQRQRVMIAMALANDPDVLIADEPTTALDVTVQAQILNLIRNLQKELGMAVILITHDLTVVRQFSDYVYVMQLGEVREHNTTEALFANPQDAYTKHLLASEPRGQANPLPEGSDIILDAKGVRVSFMMRHGTFLKPAMRELVAVDSLDLTLRRHETLGLVGESGSGKTTFGQAILRLNTPDSGEIRFDNQPIHGLSRSEMRPLRARMQVVFQDPFSSLNPRMTIGQIIEEGLVVNRLGATKAERQDRVREALIAAGMPGNILSRFPHEFSGGQRQRIAIARAIALEPEFILLDEPTSALDLSVQAQIIELLRKLQDERGLSYLFISHDLKVVRALCHRVIVMQHGKIVEEGPVDEVLSHPKTAYTERLVKAAFEVA</sequence>
<feature type="domain" description="ABC transporter" evidence="8">
    <location>
        <begin position="301"/>
        <end position="548"/>
    </location>
</feature>
<organism evidence="9 10">
    <name type="scientific">Rhizobium aouanii</name>
    <dbReference type="NCBI Taxonomy" id="3118145"/>
    <lineage>
        <taxon>Bacteria</taxon>
        <taxon>Pseudomonadati</taxon>
        <taxon>Pseudomonadota</taxon>
        <taxon>Alphaproteobacteria</taxon>
        <taxon>Hyphomicrobiales</taxon>
        <taxon>Rhizobiaceae</taxon>
        <taxon>Rhizobium/Agrobacterium group</taxon>
        <taxon>Rhizobium</taxon>
    </lineage>
</organism>
<dbReference type="InterPro" id="IPR003593">
    <property type="entry name" value="AAA+_ATPase"/>
</dbReference>
<evidence type="ECO:0000256" key="2">
    <source>
        <dbReference type="ARBA" id="ARBA00005417"/>
    </source>
</evidence>
<dbReference type="SUPFAM" id="SSF52540">
    <property type="entry name" value="P-loop containing nucleoside triphosphate hydrolases"/>
    <property type="match status" value="2"/>
</dbReference>
<dbReference type="CDD" id="cd03257">
    <property type="entry name" value="ABC_NikE_OppD_transporters"/>
    <property type="match status" value="2"/>
</dbReference>
<evidence type="ECO:0000256" key="6">
    <source>
        <dbReference type="ARBA" id="ARBA00022840"/>
    </source>
</evidence>
<comment type="caution">
    <text evidence="9">The sequence shown here is derived from an EMBL/GenBank/DDBJ whole genome shotgun (WGS) entry which is preliminary data.</text>
</comment>
<gene>
    <name evidence="9" type="ORF">V8Q02_09375</name>
</gene>
<keyword evidence="6 9" id="KW-0067">ATP-binding</keyword>
<accession>A0ABU8CHJ0</accession>
<dbReference type="InterPro" id="IPR013563">
    <property type="entry name" value="Oligopep_ABC_C"/>
</dbReference>
<dbReference type="Pfam" id="PF00005">
    <property type="entry name" value="ABC_tran"/>
    <property type="match status" value="2"/>
</dbReference>
<dbReference type="InterPro" id="IPR003439">
    <property type="entry name" value="ABC_transporter-like_ATP-bd"/>
</dbReference>
<evidence type="ECO:0000256" key="3">
    <source>
        <dbReference type="ARBA" id="ARBA00022448"/>
    </source>
</evidence>
<name>A0ABU8CHJ0_9HYPH</name>
<protein>
    <submittedName>
        <fullName evidence="9">ABC transporter ATP-binding protein</fullName>
    </submittedName>
</protein>
<dbReference type="Pfam" id="PF08352">
    <property type="entry name" value="oligo_HPY"/>
    <property type="match status" value="1"/>
</dbReference>
<dbReference type="InterPro" id="IPR017871">
    <property type="entry name" value="ABC_transporter-like_CS"/>
</dbReference>
<dbReference type="Gene3D" id="3.40.50.300">
    <property type="entry name" value="P-loop containing nucleotide triphosphate hydrolases"/>
    <property type="match status" value="2"/>
</dbReference>
<evidence type="ECO:0000313" key="10">
    <source>
        <dbReference type="Proteomes" id="UP001531129"/>
    </source>
</evidence>
<comment type="subcellular location">
    <subcellularLocation>
        <location evidence="1">Cell inner membrane</location>
        <topology evidence="1">Peripheral membrane protein</topology>
    </subcellularLocation>
</comment>
<dbReference type="PANTHER" id="PTHR43297:SF2">
    <property type="entry name" value="DIPEPTIDE TRANSPORT ATP-BINDING PROTEIN DPPD"/>
    <property type="match status" value="1"/>
</dbReference>
<comment type="similarity">
    <text evidence="2">Belongs to the ABC transporter superfamily.</text>
</comment>
<evidence type="ECO:0000256" key="7">
    <source>
        <dbReference type="ARBA" id="ARBA00023136"/>
    </source>
</evidence>
<dbReference type="NCBIfam" id="NF007739">
    <property type="entry name" value="PRK10419.1"/>
    <property type="match status" value="2"/>
</dbReference>
<evidence type="ECO:0000256" key="4">
    <source>
        <dbReference type="ARBA" id="ARBA00022475"/>
    </source>
</evidence>
<keyword evidence="3" id="KW-0813">Transport</keyword>
<dbReference type="GO" id="GO:0005524">
    <property type="term" value="F:ATP binding"/>
    <property type="evidence" value="ECO:0007669"/>
    <property type="project" value="UniProtKB-KW"/>
</dbReference>
<dbReference type="PROSITE" id="PS00211">
    <property type="entry name" value="ABC_TRANSPORTER_1"/>
    <property type="match status" value="2"/>
</dbReference>
<keyword evidence="5" id="KW-0547">Nucleotide-binding</keyword>
<dbReference type="RefSeq" id="WP_335911987.1">
    <property type="nucleotide sequence ID" value="NZ_JBAMYB010000004.1"/>
</dbReference>
<dbReference type="SMART" id="SM00382">
    <property type="entry name" value="AAA"/>
    <property type="match status" value="2"/>
</dbReference>
<evidence type="ECO:0000313" key="9">
    <source>
        <dbReference type="EMBL" id="MEI1248235.1"/>
    </source>
</evidence>
<dbReference type="EMBL" id="JBAMYC010000004">
    <property type="protein sequence ID" value="MEI1248235.1"/>
    <property type="molecule type" value="Genomic_DNA"/>
</dbReference>
<evidence type="ECO:0000256" key="1">
    <source>
        <dbReference type="ARBA" id="ARBA00004417"/>
    </source>
</evidence>
<keyword evidence="4" id="KW-1003">Cell membrane</keyword>